<evidence type="ECO:0000256" key="1">
    <source>
        <dbReference type="SAM" id="Phobius"/>
    </source>
</evidence>
<dbReference type="STRING" id="525373.HMPREF0766_12965"/>
<evidence type="ECO:0000313" key="2">
    <source>
        <dbReference type="EMBL" id="EFK57892.1"/>
    </source>
</evidence>
<evidence type="ECO:0000313" key="3">
    <source>
        <dbReference type="Proteomes" id="UP000006258"/>
    </source>
</evidence>
<gene>
    <name evidence="2" type="ORF">HMPREF0766_12965</name>
</gene>
<name>D7VPP5_SPHSI</name>
<keyword evidence="1" id="KW-1133">Transmembrane helix</keyword>
<dbReference type="HOGENOM" id="CLU_2234872_0_0_10"/>
<feature type="transmembrane region" description="Helical" evidence="1">
    <location>
        <begin position="74"/>
        <end position="95"/>
    </location>
</feature>
<reference evidence="2" key="1">
    <citation type="submission" date="2010-07" db="EMBL/GenBank/DDBJ databases">
        <authorList>
            <person name="Muzny D."/>
            <person name="Qin X."/>
            <person name="Buhay C."/>
            <person name="Dugan-Rocha S."/>
            <person name="Ding Y."/>
            <person name="Chen G."/>
            <person name="Hawes A."/>
            <person name="Holder M."/>
            <person name="Jhangiani S."/>
            <person name="Johnson A."/>
            <person name="Khan Z."/>
            <person name="Li Z."/>
            <person name="Liu W."/>
            <person name="Liu X."/>
            <person name="Perez L."/>
            <person name="Shen H."/>
            <person name="Wang Q."/>
            <person name="Watt J."/>
            <person name="Xi L."/>
            <person name="Xin Y."/>
            <person name="Zhou J."/>
            <person name="Deng J."/>
            <person name="Jiang H."/>
            <person name="Liu Y."/>
            <person name="Qu J."/>
            <person name="Song X.-Z."/>
            <person name="Zhang L."/>
            <person name="Villasana D."/>
            <person name="Johnson A."/>
            <person name="Liu J."/>
            <person name="Liyanage D."/>
            <person name="Lorensuhewa L."/>
            <person name="Robinson T."/>
            <person name="Song A."/>
            <person name="Song B.-B."/>
            <person name="Dinh H."/>
            <person name="Thornton R."/>
            <person name="Coyle M."/>
            <person name="Francisco L."/>
            <person name="Jackson L."/>
            <person name="Javaid M."/>
            <person name="Korchina V."/>
            <person name="Kovar C."/>
            <person name="Mata R."/>
            <person name="Mathew T."/>
            <person name="Ngo R."/>
            <person name="Nguyen L."/>
            <person name="Nguyen N."/>
            <person name="Okwuonu G."/>
            <person name="Ongeri F."/>
            <person name="Pham C."/>
            <person name="Simmons D."/>
            <person name="Wilczek-Boney K."/>
            <person name="Hale W."/>
            <person name="Jakkamsetti A."/>
            <person name="Pham P."/>
            <person name="Ruth R."/>
            <person name="San Lucas F."/>
            <person name="Warren J."/>
            <person name="Zhang J."/>
            <person name="Zhao Z."/>
            <person name="Zhou C."/>
            <person name="Zhu D."/>
            <person name="Lee S."/>
            <person name="Bess C."/>
            <person name="Blankenburg K."/>
            <person name="Forbes L."/>
            <person name="Fu Q."/>
            <person name="Gubbala S."/>
            <person name="Hirani K."/>
            <person name="Jayaseelan J.C."/>
            <person name="Lara F."/>
            <person name="Munidasa M."/>
            <person name="Palculict T."/>
            <person name="Patil S."/>
            <person name="Pu L.-L."/>
            <person name="Saada N."/>
            <person name="Tang L."/>
            <person name="Weissenberger G."/>
            <person name="Zhu Y."/>
            <person name="Hemphill L."/>
            <person name="Shang Y."/>
            <person name="Youmans B."/>
            <person name="Ayvaz T."/>
            <person name="Ross M."/>
            <person name="Santibanez J."/>
            <person name="Aqrawi P."/>
            <person name="Gross S."/>
            <person name="Joshi V."/>
            <person name="Fowler G."/>
            <person name="Nazareth L."/>
            <person name="Reid J."/>
            <person name="Worley K."/>
            <person name="Petrosino J."/>
            <person name="Highlander S."/>
            <person name="Gibbs R."/>
        </authorList>
    </citation>
    <scope>NUCLEOTIDE SEQUENCE [LARGE SCALE GENOMIC DNA]</scope>
    <source>
        <strain evidence="2">ATCC 33861</strain>
    </source>
</reference>
<keyword evidence="1" id="KW-0472">Membrane</keyword>
<sequence length="105" mass="11704">MLFFPAILLQVLAEIFANDRFVAFDGSGRSTGSLLVLSAVFSMLLCVACLFPLINVWDAPKLLTLIRINRRGSVFNILKIFIKYINLFGGIPVVADQLKGMKRIE</sequence>
<proteinExistence type="predicted"/>
<keyword evidence="1" id="KW-0812">Transmembrane</keyword>
<comment type="caution">
    <text evidence="2">The sequence shown here is derived from an EMBL/GenBank/DDBJ whole genome shotgun (WGS) entry which is preliminary data.</text>
</comment>
<protein>
    <submittedName>
        <fullName evidence="2">Uncharacterized protein</fullName>
    </submittedName>
</protein>
<dbReference type="EMBL" id="ACHA02000011">
    <property type="protein sequence ID" value="EFK57892.1"/>
    <property type="molecule type" value="Genomic_DNA"/>
</dbReference>
<dbReference type="Proteomes" id="UP000006258">
    <property type="component" value="Unassembled WGS sequence"/>
</dbReference>
<accession>D7VPP5</accession>
<keyword evidence="3" id="KW-1185">Reference proteome</keyword>
<dbReference type="AlphaFoldDB" id="D7VPP5"/>
<feature type="transmembrane region" description="Helical" evidence="1">
    <location>
        <begin position="33"/>
        <end position="54"/>
    </location>
</feature>
<organism evidence="2 3">
    <name type="scientific">Sphingobacterium spiritivorum ATCC 33861</name>
    <dbReference type="NCBI Taxonomy" id="525373"/>
    <lineage>
        <taxon>Bacteria</taxon>
        <taxon>Pseudomonadati</taxon>
        <taxon>Bacteroidota</taxon>
        <taxon>Sphingobacteriia</taxon>
        <taxon>Sphingobacteriales</taxon>
        <taxon>Sphingobacteriaceae</taxon>
        <taxon>Sphingobacterium</taxon>
    </lineage>
</organism>